<evidence type="ECO:0008006" key="4">
    <source>
        <dbReference type="Google" id="ProtNLM"/>
    </source>
</evidence>
<organism evidence="2 3">
    <name type="scientific">Streptodolium elevatio</name>
    <dbReference type="NCBI Taxonomy" id="3157996"/>
    <lineage>
        <taxon>Bacteria</taxon>
        <taxon>Bacillati</taxon>
        <taxon>Actinomycetota</taxon>
        <taxon>Actinomycetes</taxon>
        <taxon>Kitasatosporales</taxon>
        <taxon>Streptomycetaceae</taxon>
        <taxon>Streptodolium</taxon>
    </lineage>
</organism>
<dbReference type="RefSeq" id="WP_358347375.1">
    <property type="nucleotide sequence ID" value="NZ_JBEZFP010000002.1"/>
</dbReference>
<feature type="region of interest" description="Disordered" evidence="1">
    <location>
        <begin position="1"/>
        <end position="51"/>
    </location>
</feature>
<gene>
    <name evidence="2" type="ORF">AB0C36_01175</name>
</gene>
<evidence type="ECO:0000313" key="3">
    <source>
        <dbReference type="Proteomes" id="UP001551482"/>
    </source>
</evidence>
<comment type="caution">
    <text evidence="2">The sequence shown here is derived from an EMBL/GenBank/DDBJ whole genome shotgun (WGS) entry which is preliminary data.</text>
</comment>
<proteinExistence type="predicted"/>
<dbReference type="Proteomes" id="UP001551482">
    <property type="component" value="Unassembled WGS sequence"/>
</dbReference>
<keyword evidence="3" id="KW-1185">Reference proteome</keyword>
<evidence type="ECO:0000256" key="1">
    <source>
        <dbReference type="SAM" id="MobiDB-lite"/>
    </source>
</evidence>
<sequence>MSTSPDAASPLPTRNQGLPTRVPTGRPGGRHRRPEAPEIPQGAPPLVLAVPGPANPALDEVVREVALLARAGRPGLDIRPALLGEGATDLTPVLGPVAGPAAPESADAFTADSADGYTAEFTDEPGGFDVDAPEAGRTPETADEAREAAQEAAQEAAREAADRVAADVPASAGPAVVVPLLIGPHPEIEARVRATVEASGRHLLVTEPLGPHPLLAEALHERLSEAGLARADRARLFTVVTAADGIVLATTGGAEALQSADMTGVLLAARLALPVVTADLEVPGSVARAAAGLRQMGAERLALAPYVLGPDLEPGLVEAAAEEAGCTAAESLGAHGAIAQLVLRAYLDAAGIRD</sequence>
<evidence type="ECO:0000313" key="2">
    <source>
        <dbReference type="EMBL" id="MEU8132100.1"/>
    </source>
</evidence>
<dbReference type="SUPFAM" id="SSF53800">
    <property type="entry name" value="Chelatase"/>
    <property type="match status" value="1"/>
</dbReference>
<reference evidence="2 3" key="1">
    <citation type="submission" date="2024-06" db="EMBL/GenBank/DDBJ databases">
        <title>The Natural Products Discovery Center: Release of the First 8490 Sequenced Strains for Exploring Actinobacteria Biosynthetic Diversity.</title>
        <authorList>
            <person name="Kalkreuter E."/>
            <person name="Kautsar S.A."/>
            <person name="Yang D."/>
            <person name="Bader C.D."/>
            <person name="Teijaro C.N."/>
            <person name="Fluegel L."/>
            <person name="Davis C.M."/>
            <person name="Simpson J.R."/>
            <person name="Lauterbach L."/>
            <person name="Steele A.D."/>
            <person name="Gui C."/>
            <person name="Meng S."/>
            <person name="Li G."/>
            <person name="Viehrig K."/>
            <person name="Ye F."/>
            <person name="Su P."/>
            <person name="Kiefer A.F."/>
            <person name="Nichols A."/>
            <person name="Cepeda A.J."/>
            <person name="Yan W."/>
            <person name="Fan B."/>
            <person name="Jiang Y."/>
            <person name="Adhikari A."/>
            <person name="Zheng C.-J."/>
            <person name="Schuster L."/>
            <person name="Cowan T.M."/>
            <person name="Smanski M.J."/>
            <person name="Chevrette M.G."/>
            <person name="De Carvalho L.P.S."/>
            <person name="Shen B."/>
        </authorList>
    </citation>
    <scope>NUCLEOTIDE SEQUENCE [LARGE SCALE GENOMIC DNA]</scope>
    <source>
        <strain evidence="2 3">NPDC048946</strain>
    </source>
</reference>
<feature type="region of interest" description="Disordered" evidence="1">
    <location>
        <begin position="123"/>
        <end position="142"/>
    </location>
</feature>
<dbReference type="Gene3D" id="3.40.50.1400">
    <property type="match status" value="1"/>
</dbReference>
<feature type="compositionally biased region" description="Polar residues" evidence="1">
    <location>
        <begin position="1"/>
        <end position="16"/>
    </location>
</feature>
<name>A0ABV3D8N4_9ACTN</name>
<dbReference type="EMBL" id="JBEZFP010000002">
    <property type="protein sequence ID" value="MEU8132100.1"/>
    <property type="molecule type" value="Genomic_DNA"/>
</dbReference>
<accession>A0ABV3D8N4</accession>
<protein>
    <recommendedName>
        <fullName evidence="4">Cobalamin biosynthesis protein CbiX</fullName>
    </recommendedName>
</protein>